<organism evidence="8 9">
    <name type="scientific">Stylonychia lemnae</name>
    <name type="common">Ciliate</name>
    <dbReference type="NCBI Taxonomy" id="5949"/>
    <lineage>
        <taxon>Eukaryota</taxon>
        <taxon>Sar</taxon>
        <taxon>Alveolata</taxon>
        <taxon>Ciliophora</taxon>
        <taxon>Intramacronucleata</taxon>
        <taxon>Spirotrichea</taxon>
        <taxon>Stichotrichia</taxon>
        <taxon>Sporadotrichida</taxon>
        <taxon>Oxytrichidae</taxon>
        <taxon>Stylonychinae</taxon>
        <taxon>Stylonychia</taxon>
    </lineage>
</organism>
<evidence type="ECO:0000256" key="2">
    <source>
        <dbReference type="ARBA" id="ARBA00022741"/>
    </source>
</evidence>
<keyword evidence="2 5" id="KW-0547">Nucleotide-binding</keyword>
<dbReference type="InParanoid" id="A0A078B7F2"/>
<dbReference type="PROSITE" id="PS00107">
    <property type="entry name" value="PROTEIN_KINASE_ATP"/>
    <property type="match status" value="1"/>
</dbReference>
<evidence type="ECO:0000256" key="6">
    <source>
        <dbReference type="RuleBase" id="RU000304"/>
    </source>
</evidence>
<keyword evidence="8" id="KW-0418">Kinase</keyword>
<dbReference type="GO" id="GO:0005524">
    <property type="term" value="F:ATP binding"/>
    <property type="evidence" value="ECO:0007669"/>
    <property type="project" value="UniProtKB-UniRule"/>
</dbReference>
<comment type="similarity">
    <text evidence="6">Belongs to the protein kinase superfamily.</text>
</comment>
<feature type="binding site" evidence="5">
    <location>
        <position position="36"/>
    </location>
    <ligand>
        <name>ATP</name>
        <dbReference type="ChEBI" id="CHEBI:30616"/>
    </ligand>
</feature>
<keyword evidence="6" id="KW-0723">Serine/threonine-protein kinase</keyword>
<evidence type="ECO:0000256" key="5">
    <source>
        <dbReference type="PROSITE-ProRule" id="PRU10141"/>
    </source>
</evidence>
<dbReference type="AlphaFoldDB" id="A0A078B7F2"/>
<name>A0A078B7F2_STYLE</name>
<dbReference type="InterPro" id="IPR000719">
    <property type="entry name" value="Prot_kinase_dom"/>
</dbReference>
<dbReference type="InterPro" id="IPR017441">
    <property type="entry name" value="Protein_kinase_ATP_BS"/>
</dbReference>
<reference evidence="8 9" key="1">
    <citation type="submission" date="2014-06" db="EMBL/GenBank/DDBJ databases">
        <authorList>
            <person name="Swart Estienne"/>
        </authorList>
    </citation>
    <scope>NUCLEOTIDE SEQUENCE [LARGE SCALE GENOMIC DNA]</scope>
    <source>
        <strain evidence="8 9">130c</strain>
    </source>
</reference>
<keyword evidence="3 5" id="KW-0067">ATP-binding</keyword>
<dbReference type="Gene3D" id="1.10.510.10">
    <property type="entry name" value="Transferase(Phosphotransferase) domain 1"/>
    <property type="match status" value="1"/>
</dbReference>
<dbReference type="Pfam" id="PF00069">
    <property type="entry name" value="Pkinase"/>
    <property type="match status" value="1"/>
</dbReference>
<accession>A0A078B7F2</accession>
<dbReference type="InterPro" id="IPR011009">
    <property type="entry name" value="Kinase-like_dom_sf"/>
</dbReference>
<sequence>MILDNRFQVGRKIGRGISGKIYEAFDLKNQEKCAVKIVLYMLFNIRQFIDENDFEIENIIYLKLQREKHSKQGELFISSGLSNDQQYYIVLKLLGQTLTNKIMIEQVQSLHEVGFCHRDIKPHNILFKNTQIEDIQDYSLIRLIDYGISKSYLTNDGWHILNEKQSKFSGNLLFSSVFQMRFQGPSRRDDLISIFYLMIMLKDKYLPWQSYVPPPITKEKFNRIVTLKEDFYQKACKNSHDQAVNRKLDFKKKYWIRANSGNFMHVQSDKPNENLKQYSLPINSLDKEILLVESHIQQQKFKNKSTNSPKNNPYQNSVTPFTNTNIMKSNNKQFCQNQNISHEKYQQSLKESDLEKICAQKQNIITQQFDQKVKTPLLEKYSKCSQLILDYNEQKYHNFDLANNHINNKRIKVNLGLRKSSSLKIYRFCDLKQQLQVKNSVEIFDSLDIAEEHIDDDQTQTNFNMVLVPHPNNIKKINIS</sequence>
<dbReference type="PROSITE" id="PS00108">
    <property type="entry name" value="PROTEIN_KINASE_ST"/>
    <property type="match status" value="1"/>
</dbReference>
<evidence type="ECO:0000256" key="4">
    <source>
        <dbReference type="ARBA" id="ARBA00023860"/>
    </source>
</evidence>
<dbReference type="OrthoDB" id="5979581at2759"/>
<keyword evidence="8" id="KW-0808">Transferase</keyword>
<proteinExistence type="inferred from homology"/>
<protein>
    <recommendedName>
        <fullName evidence="4">Casein kinase I</fullName>
        <ecNumber evidence="1">2.7.11.1</ecNumber>
    </recommendedName>
</protein>
<dbReference type="InterPro" id="IPR050235">
    <property type="entry name" value="CK1_Ser-Thr_kinase"/>
</dbReference>
<dbReference type="GO" id="GO:0004674">
    <property type="term" value="F:protein serine/threonine kinase activity"/>
    <property type="evidence" value="ECO:0007669"/>
    <property type="project" value="UniProtKB-KW"/>
</dbReference>
<dbReference type="PROSITE" id="PS50011">
    <property type="entry name" value="PROTEIN_KINASE_DOM"/>
    <property type="match status" value="1"/>
</dbReference>
<evidence type="ECO:0000256" key="3">
    <source>
        <dbReference type="ARBA" id="ARBA00022840"/>
    </source>
</evidence>
<dbReference type="SMART" id="SM00220">
    <property type="entry name" value="S_TKc"/>
    <property type="match status" value="1"/>
</dbReference>
<dbReference type="SUPFAM" id="SSF56112">
    <property type="entry name" value="Protein kinase-like (PK-like)"/>
    <property type="match status" value="1"/>
</dbReference>
<evidence type="ECO:0000313" key="8">
    <source>
        <dbReference type="EMBL" id="CDW90420.1"/>
    </source>
</evidence>
<dbReference type="Proteomes" id="UP000039865">
    <property type="component" value="Unassembled WGS sequence"/>
</dbReference>
<dbReference type="EMBL" id="CCKQ01018450">
    <property type="protein sequence ID" value="CDW90420.1"/>
    <property type="molecule type" value="Genomic_DNA"/>
</dbReference>
<dbReference type="EC" id="2.7.11.1" evidence="1"/>
<keyword evidence="9" id="KW-1185">Reference proteome</keyword>
<evidence type="ECO:0000259" key="7">
    <source>
        <dbReference type="PROSITE" id="PS50011"/>
    </source>
</evidence>
<feature type="domain" description="Protein kinase" evidence="7">
    <location>
        <begin position="7"/>
        <end position="345"/>
    </location>
</feature>
<dbReference type="PANTHER" id="PTHR11909">
    <property type="entry name" value="CASEIN KINASE-RELATED"/>
    <property type="match status" value="1"/>
</dbReference>
<evidence type="ECO:0000313" key="9">
    <source>
        <dbReference type="Proteomes" id="UP000039865"/>
    </source>
</evidence>
<dbReference type="InterPro" id="IPR008271">
    <property type="entry name" value="Ser/Thr_kinase_AS"/>
</dbReference>
<gene>
    <name evidence="8" type="primary">Contig8346.g8897</name>
    <name evidence="8" type="ORF">STYLEM_19563</name>
</gene>
<evidence type="ECO:0000256" key="1">
    <source>
        <dbReference type="ARBA" id="ARBA00012513"/>
    </source>
</evidence>